<dbReference type="InterPro" id="IPR036249">
    <property type="entry name" value="Thioredoxin-like_sf"/>
</dbReference>
<evidence type="ECO:0000313" key="3">
    <source>
        <dbReference type="Proteomes" id="UP001595715"/>
    </source>
</evidence>
<dbReference type="Pfam" id="PF05988">
    <property type="entry name" value="DUF899"/>
    <property type="match status" value="1"/>
</dbReference>
<dbReference type="Gene3D" id="3.40.30.10">
    <property type="entry name" value="Glutaredoxin"/>
    <property type="match status" value="1"/>
</dbReference>
<organism evidence="2 3">
    <name type="scientific">Paenibacillus xanthanilyticus</name>
    <dbReference type="NCBI Taxonomy" id="1783531"/>
    <lineage>
        <taxon>Bacteria</taxon>
        <taxon>Bacillati</taxon>
        <taxon>Bacillota</taxon>
        <taxon>Bacilli</taxon>
        <taxon>Bacillales</taxon>
        <taxon>Paenibacillaceae</taxon>
        <taxon>Paenibacillus</taxon>
    </lineage>
</organism>
<protein>
    <submittedName>
        <fullName evidence="2">DUF899 domain-containing protein</fullName>
    </submittedName>
</protein>
<accession>A0ABV8K6L9</accession>
<dbReference type="SUPFAM" id="SSF52833">
    <property type="entry name" value="Thioredoxin-like"/>
    <property type="match status" value="1"/>
</dbReference>
<dbReference type="RefSeq" id="WP_377720286.1">
    <property type="nucleotide sequence ID" value="NZ_JBHSAM010000028.1"/>
</dbReference>
<evidence type="ECO:0000256" key="1">
    <source>
        <dbReference type="SAM" id="MobiDB-lite"/>
    </source>
</evidence>
<keyword evidence="3" id="KW-1185">Reference proteome</keyword>
<feature type="region of interest" description="Disordered" evidence="1">
    <location>
        <begin position="234"/>
        <end position="257"/>
    </location>
</feature>
<dbReference type="Proteomes" id="UP001595715">
    <property type="component" value="Unassembled WGS sequence"/>
</dbReference>
<gene>
    <name evidence="2" type="ORF">ACFOZ8_18720</name>
</gene>
<comment type="caution">
    <text evidence="2">The sequence shown here is derived from an EMBL/GenBank/DDBJ whole genome shotgun (WGS) entry which is preliminary data.</text>
</comment>
<dbReference type="EMBL" id="JBHSAM010000028">
    <property type="protein sequence ID" value="MFC4101683.1"/>
    <property type="molecule type" value="Genomic_DNA"/>
</dbReference>
<name>A0ABV8K6L9_9BACL</name>
<dbReference type="InterPro" id="IPR010296">
    <property type="entry name" value="DUF899_thioredox"/>
</dbReference>
<reference evidence="3" key="1">
    <citation type="journal article" date="2019" name="Int. J. Syst. Evol. Microbiol.">
        <title>The Global Catalogue of Microorganisms (GCM) 10K type strain sequencing project: providing services to taxonomists for standard genome sequencing and annotation.</title>
        <authorList>
            <consortium name="The Broad Institute Genomics Platform"/>
            <consortium name="The Broad Institute Genome Sequencing Center for Infectious Disease"/>
            <person name="Wu L."/>
            <person name="Ma J."/>
        </authorList>
    </citation>
    <scope>NUCLEOTIDE SEQUENCE [LARGE SCALE GENOMIC DNA]</scope>
    <source>
        <strain evidence="3">IBRC-M 10987</strain>
    </source>
</reference>
<proteinExistence type="predicted"/>
<sequence length="257" mass="29363">MTTNQDIGQYPQVVTRDEWLAARKELLKKEKEAMRARDALNAERRRLPMVKIEKEYVFEGPEGKVSLLDLFDGRSQLIVVHFMFDPGWEKGCPGCTAGADEISDGFLKHLNARDTSFVLVSRAPLAKLDAFKTRKGWDFPWYSSHGSDFNYDFHVTLDESVAPIVYNYRTKAEFEQLGKPLHVREGESIEQPGRSCFLRVGNDVFHTYSVYARGLEQSGGAYYFLDETALGRQEDWEEPKGRAAKYGPDPSFTENKD</sequence>
<evidence type="ECO:0000313" key="2">
    <source>
        <dbReference type="EMBL" id="MFC4101683.1"/>
    </source>
</evidence>